<feature type="compositionally biased region" description="Basic and acidic residues" evidence="1">
    <location>
        <begin position="672"/>
        <end position="684"/>
    </location>
</feature>
<dbReference type="PANTHER" id="PTHR37544">
    <property type="entry name" value="SPRAY-RELATED"/>
    <property type="match status" value="1"/>
</dbReference>
<evidence type="ECO:0000256" key="1">
    <source>
        <dbReference type="SAM" id="MobiDB-lite"/>
    </source>
</evidence>
<feature type="region of interest" description="Disordered" evidence="1">
    <location>
        <begin position="21"/>
        <end position="42"/>
    </location>
</feature>
<feature type="transmembrane region" description="Helical" evidence="2">
    <location>
        <begin position="77"/>
        <end position="102"/>
    </location>
</feature>
<feature type="transmembrane region" description="Helical" evidence="2">
    <location>
        <begin position="122"/>
        <end position="144"/>
    </location>
</feature>
<feature type="compositionally biased region" description="Low complexity" evidence="1">
    <location>
        <begin position="25"/>
        <end position="38"/>
    </location>
</feature>
<dbReference type="PANTHER" id="PTHR37544:SF3">
    <property type="entry name" value="SPRAY"/>
    <property type="match status" value="1"/>
</dbReference>
<protein>
    <submittedName>
        <fullName evidence="3">Uncharacterized protein</fullName>
    </submittedName>
</protein>
<feature type="compositionally biased region" description="Polar residues" evidence="1">
    <location>
        <begin position="51"/>
        <end position="61"/>
    </location>
</feature>
<keyword evidence="4" id="KW-1185">Reference proteome</keyword>
<feature type="region of interest" description="Disordered" evidence="1">
    <location>
        <begin position="629"/>
        <end position="684"/>
    </location>
</feature>
<feature type="region of interest" description="Disordered" evidence="1">
    <location>
        <begin position="51"/>
        <end position="70"/>
    </location>
</feature>
<name>W4JUR9_HETIT</name>
<reference evidence="3 4" key="1">
    <citation type="journal article" date="2012" name="New Phytol.">
        <title>Insight into trade-off between wood decay and parasitism from the genome of a fungal forest pathogen.</title>
        <authorList>
            <person name="Olson A."/>
            <person name="Aerts A."/>
            <person name="Asiegbu F."/>
            <person name="Belbahri L."/>
            <person name="Bouzid O."/>
            <person name="Broberg A."/>
            <person name="Canback B."/>
            <person name="Coutinho P.M."/>
            <person name="Cullen D."/>
            <person name="Dalman K."/>
            <person name="Deflorio G."/>
            <person name="van Diepen L.T."/>
            <person name="Dunand C."/>
            <person name="Duplessis S."/>
            <person name="Durling M."/>
            <person name="Gonthier P."/>
            <person name="Grimwood J."/>
            <person name="Fossdal C.G."/>
            <person name="Hansson D."/>
            <person name="Henrissat B."/>
            <person name="Hietala A."/>
            <person name="Himmelstrand K."/>
            <person name="Hoffmeister D."/>
            <person name="Hogberg N."/>
            <person name="James T.Y."/>
            <person name="Karlsson M."/>
            <person name="Kohler A."/>
            <person name="Kues U."/>
            <person name="Lee Y.H."/>
            <person name="Lin Y.C."/>
            <person name="Lind M."/>
            <person name="Lindquist E."/>
            <person name="Lombard V."/>
            <person name="Lucas S."/>
            <person name="Lunden K."/>
            <person name="Morin E."/>
            <person name="Murat C."/>
            <person name="Park J."/>
            <person name="Raffaello T."/>
            <person name="Rouze P."/>
            <person name="Salamov A."/>
            <person name="Schmutz J."/>
            <person name="Solheim H."/>
            <person name="Stahlberg J."/>
            <person name="Velez H."/>
            <person name="de Vries R.P."/>
            <person name="Wiebenga A."/>
            <person name="Woodward S."/>
            <person name="Yakovlev I."/>
            <person name="Garbelotto M."/>
            <person name="Martin F."/>
            <person name="Grigoriev I.V."/>
            <person name="Stenlid J."/>
        </authorList>
    </citation>
    <scope>NUCLEOTIDE SEQUENCE [LARGE SCALE GENOMIC DNA]</scope>
    <source>
        <strain evidence="3 4">TC 32-1</strain>
    </source>
</reference>
<dbReference type="InParanoid" id="W4JUR9"/>
<sequence length="684" mass="74507">MSGPLYNRLSVDQDKEALLSEKLRSSSYSPPRPTSRFSNVPSDFSALSRGSFRSSVSQIPTPGTEEKRPPKFEPFSLRLGVVMTGATIMIIIALALEIALFFSQRDGGFHVPRQNKLPLVSTQFLTSFFPTAMIIPIAFTVTTFDWMMRWWQPYIVLSKGHARAEDGLLLDYIAMNRFLVAYQSMKRKHKIIALSSFTVISSWFWQPLAGSLLSIRQLPESSGFAATSIRTIGLSPDVADLGAFAASAGFAAASVYNDLPDPPFVQGGWAAAEFVFPTEQYFNGTVAVNTTGVQTDVECANPIDLTLSTSDPSRFSVNATSIDGCQLGPVFFNSSDSNQQYGVTNVPHCGSTSANITQQPVFFWFYHVKGDGSHEAKGVFCTPSIQLFDIMANADLATGSLINATKLGNYPTANNVSGDPLNGNAYNGLIFDNNTDVNINARALTIKTEIPGAIFRSATQADDGVDSVFQDVDGFVNRTTQVYTQYLALAAKSVYFVAVTDQVPAVLTELAPRLWIAPIPSHLLSVSLIAVGIIIISTHIIHWRSRREVYLTHAPGSIATVVSQTSRSGFGELLLPYDDEERMQKKLEGLRFRLDKRTGAIVVDDRAVAFGGPSAPSTPDAREQSMMALMGQRESRESAGGGRGGSTERYSDRPPLTNRSSTPLATVSEYGNEGREREGRVEDV</sequence>
<evidence type="ECO:0000313" key="3">
    <source>
        <dbReference type="EMBL" id="ETW76646.1"/>
    </source>
</evidence>
<dbReference type="EMBL" id="KI925464">
    <property type="protein sequence ID" value="ETW76646.1"/>
    <property type="molecule type" value="Genomic_DNA"/>
</dbReference>
<dbReference type="Proteomes" id="UP000030671">
    <property type="component" value="Unassembled WGS sequence"/>
</dbReference>
<evidence type="ECO:0000313" key="4">
    <source>
        <dbReference type="Proteomes" id="UP000030671"/>
    </source>
</evidence>
<feature type="transmembrane region" description="Helical" evidence="2">
    <location>
        <begin position="522"/>
        <end position="541"/>
    </location>
</feature>
<keyword evidence="2" id="KW-0812">Transmembrane</keyword>
<dbReference type="AlphaFoldDB" id="W4JUR9"/>
<proteinExistence type="predicted"/>
<dbReference type="InterPro" id="IPR021840">
    <property type="entry name" value="DUF3433"/>
</dbReference>
<dbReference type="eggNOG" id="ENOG502RSF0">
    <property type="taxonomic scope" value="Eukaryota"/>
</dbReference>
<dbReference type="RefSeq" id="XP_009551531.1">
    <property type="nucleotide sequence ID" value="XM_009553236.1"/>
</dbReference>
<dbReference type="STRING" id="747525.W4JUR9"/>
<accession>W4JUR9</accession>
<dbReference type="HOGENOM" id="CLU_021534_1_0_1"/>
<dbReference type="OrthoDB" id="3248909at2759"/>
<dbReference type="KEGG" id="hir:HETIRDRAFT_455157"/>
<gene>
    <name evidence="3" type="ORF">HETIRDRAFT_455157</name>
</gene>
<keyword evidence="2" id="KW-1133">Transmembrane helix</keyword>
<dbReference type="GeneID" id="20676596"/>
<organism evidence="3 4">
    <name type="scientific">Heterobasidion irregulare (strain TC 32-1)</name>
    <dbReference type="NCBI Taxonomy" id="747525"/>
    <lineage>
        <taxon>Eukaryota</taxon>
        <taxon>Fungi</taxon>
        <taxon>Dikarya</taxon>
        <taxon>Basidiomycota</taxon>
        <taxon>Agaricomycotina</taxon>
        <taxon>Agaricomycetes</taxon>
        <taxon>Russulales</taxon>
        <taxon>Bondarzewiaceae</taxon>
        <taxon>Heterobasidion</taxon>
        <taxon>Heterobasidion annosum species complex</taxon>
    </lineage>
</organism>
<dbReference type="Pfam" id="PF11915">
    <property type="entry name" value="DUF3433"/>
    <property type="match status" value="1"/>
</dbReference>
<keyword evidence="2" id="KW-0472">Membrane</keyword>
<evidence type="ECO:0000256" key="2">
    <source>
        <dbReference type="SAM" id="Phobius"/>
    </source>
</evidence>